<dbReference type="AlphaFoldDB" id="A0A840S2G1"/>
<organism evidence="3 4">
    <name type="scientific">Inhella inkyongensis</name>
    <dbReference type="NCBI Taxonomy" id="392593"/>
    <lineage>
        <taxon>Bacteria</taxon>
        <taxon>Pseudomonadati</taxon>
        <taxon>Pseudomonadota</taxon>
        <taxon>Betaproteobacteria</taxon>
        <taxon>Burkholderiales</taxon>
        <taxon>Sphaerotilaceae</taxon>
        <taxon>Inhella</taxon>
    </lineage>
</organism>
<dbReference type="GO" id="GO:0005975">
    <property type="term" value="P:carbohydrate metabolic process"/>
    <property type="evidence" value="ECO:0007669"/>
    <property type="project" value="InterPro"/>
</dbReference>
<dbReference type="Proteomes" id="UP000554837">
    <property type="component" value="Unassembled WGS sequence"/>
</dbReference>
<evidence type="ECO:0000259" key="2">
    <source>
        <dbReference type="Pfam" id="PF13575"/>
    </source>
</evidence>
<feature type="binding site" evidence="1">
    <location>
        <position position="964"/>
    </location>
    <ligand>
        <name>Zn(2+)</name>
        <dbReference type="ChEBI" id="CHEBI:29105"/>
    </ligand>
</feature>
<dbReference type="PIRSF" id="PIRSF037228">
    <property type="entry name" value="Lant_mod_RumM"/>
    <property type="match status" value="1"/>
</dbReference>
<dbReference type="RefSeq" id="WP_138858164.1">
    <property type="nucleotide sequence ID" value="NZ_CP040709.1"/>
</dbReference>
<gene>
    <name evidence="3" type="ORF">HNQ51_000022</name>
</gene>
<dbReference type="SMART" id="SM01260">
    <property type="entry name" value="LANC_like"/>
    <property type="match status" value="1"/>
</dbReference>
<feature type="domain" description="Lantibiotic biosynthesis protein dehydration" evidence="2">
    <location>
        <begin position="202"/>
        <end position="577"/>
    </location>
</feature>
<reference evidence="3 4" key="1">
    <citation type="submission" date="2020-08" db="EMBL/GenBank/DDBJ databases">
        <title>Genomic Encyclopedia of Type Strains, Phase IV (KMG-IV): sequencing the most valuable type-strain genomes for metagenomic binning, comparative biology and taxonomic classification.</title>
        <authorList>
            <person name="Goeker M."/>
        </authorList>
    </citation>
    <scope>NUCLEOTIDE SEQUENCE [LARGE SCALE GENOMIC DNA]</scope>
    <source>
        <strain evidence="3 4">DSM 23958</strain>
    </source>
</reference>
<dbReference type="Pfam" id="PF13575">
    <property type="entry name" value="DUF4135"/>
    <property type="match status" value="1"/>
</dbReference>
<protein>
    <submittedName>
        <fullName evidence="3">Type 2 lantibiotic biosynthesis protein LanM</fullName>
    </submittedName>
</protein>
<proteinExistence type="predicted"/>
<dbReference type="PRINTS" id="PR01950">
    <property type="entry name" value="LANCSUPER"/>
</dbReference>
<accession>A0A840S2G1</accession>
<dbReference type="Gene3D" id="1.50.10.10">
    <property type="match status" value="1"/>
</dbReference>
<dbReference type="CDD" id="cd04792">
    <property type="entry name" value="LanM-like"/>
    <property type="match status" value="1"/>
</dbReference>
<dbReference type="Pfam" id="PF05147">
    <property type="entry name" value="LANC_like"/>
    <property type="match status" value="1"/>
</dbReference>
<keyword evidence="1" id="KW-0479">Metal-binding</keyword>
<sequence>MHASTPSNDWLRALWARASTLDERLSGAFVPQAGAEDEAEQRWAAWLHLAAEDDPQRMARRLRFDGLQETEVRRLLGRVGPRPEQVLPPEFTLVAEALGPCEPAADTQLSTLRPQLPFAEVLAPWLLRAQQRLDAALAGQPVASVPALRLGCLRGLAARLCEFSGPSLAALLEAQRAAQPQGCYARVLQQAAQPDFWMEHAAMTRSMALAALHWVAASAELLLRWQADAPALEQRFGAAAAGQPVGLQTGLGDPHRGGREVARLDFASGLSLYYKPRPLSLDQAFAALLEQLRQEGAADDLQLPATLARADYGWVQGVVAQPVHEAAQVERYFERGGALLCLAHLLDITDIHSGNVIAVGEQPVLIDLETVCHQRARDLEEDYSDAELRARQTLAASVLGCGLLPDARQEGELWVELGGLSPGDGALTQARQSHWVDLGQDSMRREFQPLTVGDGAHQLMFQGRRVAVREQGAALQRGFERMARHAMARRQAWCAPGGVLSGFARCEARFIFRGTLVYTALLNRLNAPELCQEGVDRSLLMEALARPLLNREQAPSIWPLLAAERRAMAQGDVPHFHSPVDQAVLHLDGHAPISGYLMEAGMQRLVQRLQDFGEPDLRRELDFIASALLRPLDAAQPQADPASATPATPAELDAAALQRATQALGDELAARAIWGRDGSATWIQPRLVAEENRIGWQPLPPWLGEGVAGVALSLAYLEQGPEGQRFQALRRAAQRHLALGLTQLDEQPLGGISGAPSVAYALARIASLCGDRSALQLAGAVVQRIPLSALAADEVLDLAGGVAGTLLCLSSVREVAEAQGDVALAQACSLRIQACALRLEQAGAAGPIPTVAGKVLTGLSHGQSGFALALARLRPAETGPALQALGRAALEFERQAFEPGARNWRDLRPSASSPCACAWCHGAPGIGLVRAVLRAQGEPGVEQDLQHAARSTQAEPDAALDHLCCGNFGLVACGQDLAEALDDPHQQAQTRQRAARAIARAQAQGGYRTLAGSPSTLQSLGLFTGLAGIVYALLRLDRPDLPSVLRLQ</sequence>
<feature type="binding site" evidence="1">
    <location>
        <position position="920"/>
    </location>
    <ligand>
        <name>Zn(2+)</name>
        <dbReference type="ChEBI" id="CHEBI:29105"/>
    </ligand>
</feature>
<comment type="caution">
    <text evidence="3">The sequence shown here is derived from an EMBL/GenBank/DDBJ whole genome shotgun (WGS) entry which is preliminary data.</text>
</comment>
<dbReference type="InterPro" id="IPR025410">
    <property type="entry name" value="Lant_dehyd"/>
</dbReference>
<dbReference type="SUPFAM" id="SSF158745">
    <property type="entry name" value="LanC-like"/>
    <property type="match status" value="1"/>
</dbReference>
<evidence type="ECO:0000313" key="4">
    <source>
        <dbReference type="Proteomes" id="UP000554837"/>
    </source>
</evidence>
<keyword evidence="4" id="KW-1185">Reference proteome</keyword>
<dbReference type="EMBL" id="JACHHO010000001">
    <property type="protein sequence ID" value="MBB5202729.1"/>
    <property type="molecule type" value="Genomic_DNA"/>
</dbReference>
<keyword evidence="1" id="KW-0862">Zinc</keyword>
<evidence type="ECO:0000256" key="1">
    <source>
        <dbReference type="PIRSR" id="PIRSR607822-1"/>
    </source>
</evidence>
<dbReference type="OrthoDB" id="9148343at2"/>
<name>A0A840S2G1_9BURK</name>
<dbReference type="GO" id="GO:0046872">
    <property type="term" value="F:metal ion binding"/>
    <property type="evidence" value="ECO:0007669"/>
    <property type="project" value="UniProtKB-KW"/>
</dbReference>
<dbReference type="InterPro" id="IPR017146">
    <property type="entry name" value="Lanti_2_LanM"/>
</dbReference>
<evidence type="ECO:0000313" key="3">
    <source>
        <dbReference type="EMBL" id="MBB5202729.1"/>
    </source>
</evidence>
<dbReference type="InterPro" id="IPR012341">
    <property type="entry name" value="6hp_glycosidase-like_sf"/>
</dbReference>
<dbReference type="NCBIfam" id="TIGR03897">
    <property type="entry name" value="lanti_2_LanM"/>
    <property type="match status" value="1"/>
</dbReference>
<dbReference type="GO" id="GO:0031179">
    <property type="term" value="P:peptide modification"/>
    <property type="evidence" value="ECO:0007669"/>
    <property type="project" value="InterPro"/>
</dbReference>
<dbReference type="InterPro" id="IPR007822">
    <property type="entry name" value="LANC-like"/>
</dbReference>